<organism evidence="1 2">
    <name type="scientific">Halocynthiibacter styelae</name>
    <dbReference type="NCBI Taxonomy" id="2761955"/>
    <lineage>
        <taxon>Bacteria</taxon>
        <taxon>Pseudomonadati</taxon>
        <taxon>Pseudomonadota</taxon>
        <taxon>Alphaproteobacteria</taxon>
        <taxon>Rhodobacterales</taxon>
        <taxon>Paracoccaceae</taxon>
        <taxon>Halocynthiibacter</taxon>
    </lineage>
</organism>
<protein>
    <submittedName>
        <fullName evidence="1">Uncharacterized protein</fullName>
    </submittedName>
</protein>
<dbReference type="EMBL" id="JADCKQ010000019">
    <property type="protein sequence ID" value="MBI1495380.1"/>
    <property type="molecule type" value="Genomic_DNA"/>
</dbReference>
<reference evidence="1" key="1">
    <citation type="submission" date="2020-10" db="EMBL/GenBank/DDBJ databases">
        <title>Paenihalocynthiibacter styelae gen. nov., sp. nov., isolated from stalked sea squirt Styela clava.</title>
        <authorList>
            <person name="Kim Y.-O."/>
            <person name="Yoon J.-H."/>
        </authorList>
    </citation>
    <scope>NUCLEOTIDE SEQUENCE</scope>
    <source>
        <strain evidence="1">MYP1-1</strain>
    </source>
</reference>
<dbReference type="Proteomes" id="UP000640583">
    <property type="component" value="Unassembled WGS sequence"/>
</dbReference>
<evidence type="ECO:0000313" key="2">
    <source>
        <dbReference type="Proteomes" id="UP000640583"/>
    </source>
</evidence>
<dbReference type="RefSeq" id="WP_228850082.1">
    <property type="nucleotide sequence ID" value="NZ_JADCKQ010000019.1"/>
</dbReference>
<gene>
    <name evidence="1" type="ORF">H1D41_17190</name>
</gene>
<keyword evidence="2" id="KW-1185">Reference proteome</keyword>
<dbReference type="AlphaFoldDB" id="A0A8J7LLH2"/>
<name>A0A8J7LLH2_9RHOB</name>
<proteinExistence type="predicted"/>
<comment type="caution">
    <text evidence="1">The sequence shown here is derived from an EMBL/GenBank/DDBJ whole genome shotgun (WGS) entry which is preliminary data.</text>
</comment>
<sequence length="71" mass="7864">MTRPSYEPHAEECRNPGRDDYWTCPGCYTDLPGDDGFGIGEFTCPECDRAVVLSVEHDPVSIATLKEGVKE</sequence>
<evidence type="ECO:0000313" key="1">
    <source>
        <dbReference type="EMBL" id="MBI1495380.1"/>
    </source>
</evidence>
<accession>A0A8J7LLH2</accession>